<keyword evidence="2" id="KW-0812">Transmembrane</keyword>
<proteinExistence type="predicted"/>
<feature type="transmembrane region" description="Helical" evidence="2">
    <location>
        <begin position="46"/>
        <end position="65"/>
    </location>
</feature>
<feature type="region of interest" description="Disordered" evidence="1">
    <location>
        <begin position="72"/>
        <end position="94"/>
    </location>
</feature>
<dbReference type="Proteomes" id="UP000480122">
    <property type="component" value="Unassembled WGS sequence"/>
</dbReference>
<comment type="caution">
    <text evidence="3">The sequence shown here is derived from an EMBL/GenBank/DDBJ whole genome shotgun (WGS) entry which is preliminary data.</text>
</comment>
<keyword evidence="2" id="KW-0472">Membrane</keyword>
<dbReference type="EMBL" id="WODA01000002">
    <property type="protein sequence ID" value="MUN05923.1"/>
    <property type="molecule type" value="Genomic_DNA"/>
</dbReference>
<evidence type="ECO:0000313" key="4">
    <source>
        <dbReference type="Proteomes" id="UP000480122"/>
    </source>
</evidence>
<dbReference type="RefSeq" id="WP_155840509.1">
    <property type="nucleotide sequence ID" value="NZ_BAAAIA010000009.1"/>
</dbReference>
<keyword evidence="4" id="KW-1185">Reference proteome</keyword>
<sequence>MTNTPDGGYRPSRRDVLRPVEYVGGAAIAAVFTAFIVLFGTRDWTITLITLGGVFIIVLMVLALLSMAVKPNTGEHGDGTGGDPERRPGGDSAH</sequence>
<feature type="compositionally biased region" description="Basic and acidic residues" evidence="1">
    <location>
        <begin position="73"/>
        <end position="94"/>
    </location>
</feature>
<evidence type="ECO:0000256" key="2">
    <source>
        <dbReference type="SAM" id="Phobius"/>
    </source>
</evidence>
<name>A0A7C9HG32_9MICO</name>
<protein>
    <submittedName>
        <fullName evidence="3">Uncharacterized protein</fullName>
    </submittedName>
</protein>
<reference evidence="3 4" key="1">
    <citation type="submission" date="2019-11" db="EMBL/GenBank/DDBJ databases">
        <title>Agromyces kandeliae sp. nov., isolated from mangrove soil.</title>
        <authorList>
            <person name="Wang R."/>
        </authorList>
    </citation>
    <scope>NUCLEOTIDE SEQUENCE [LARGE SCALE GENOMIC DNA]</scope>
    <source>
        <strain evidence="3 4">JCM 11431</strain>
    </source>
</reference>
<evidence type="ECO:0000313" key="3">
    <source>
        <dbReference type="EMBL" id="MUN05923.1"/>
    </source>
</evidence>
<organism evidence="3 4">
    <name type="scientific">Agromyces luteolus</name>
    <dbReference type="NCBI Taxonomy" id="88373"/>
    <lineage>
        <taxon>Bacteria</taxon>
        <taxon>Bacillati</taxon>
        <taxon>Actinomycetota</taxon>
        <taxon>Actinomycetes</taxon>
        <taxon>Micrococcales</taxon>
        <taxon>Microbacteriaceae</taxon>
        <taxon>Agromyces</taxon>
    </lineage>
</organism>
<accession>A0A7C9HG32</accession>
<evidence type="ECO:0000256" key="1">
    <source>
        <dbReference type="SAM" id="MobiDB-lite"/>
    </source>
</evidence>
<keyword evidence="2" id="KW-1133">Transmembrane helix</keyword>
<gene>
    <name evidence="3" type="ORF">GLX25_02170</name>
</gene>
<feature type="transmembrane region" description="Helical" evidence="2">
    <location>
        <begin position="20"/>
        <end position="40"/>
    </location>
</feature>
<dbReference type="AlphaFoldDB" id="A0A7C9HG32"/>